<dbReference type="Gene3D" id="2.40.110.10">
    <property type="entry name" value="Butyryl-CoA Dehydrogenase, subunit A, domain 2"/>
    <property type="match status" value="1"/>
</dbReference>
<dbReference type="Proteomes" id="UP000027190">
    <property type="component" value="Unassembled WGS sequence"/>
</dbReference>
<dbReference type="PANTHER" id="PTHR48083:SF2">
    <property type="entry name" value="MEDIUM-CHAIN SPECIFIC ACYL-COA DEHYDROGENASE, MITOCHONDRIAL"/>
    <property type="match status" value="1"/>
</dbReference>
<dbReference type="Gene3D" id="1.20.140.10">
    <property type="entry name" value="Butyryl-CoA Dehydrogenase, subunit A, domain 3"/>
    <property type="match status" value="1"/>
</dbReference>
<evidence type="ECO:0000256" key="8">
    <source>
        <dbReference type="ARBA" id="ARBA00066461"/>
    </source>
</evidence>
<comment type="catalytic activity">
    <reaction evidence="7">
        <text>3-sulfinopropanoyl-CoA + H2O = propanoyl-CoA + sulfite + H(+)</text>
        <dbReference type="Rhea" id="RHEA:41624"/>
        <dbReference type="ChEBI" id="CHEBI:15377"/>
        <dbReference type="ChEBI" id="CHEBI:15378"/>
        <dbReference type="ChEBI" id="CHEBI:17359"/>
        <dbReference type="ChEBI" id="CHEBI:57392"/>
        <dbReference type="ChEBI" id="CHEBI:78349"/>
        <dbReference type="EC" id="3.13.1.4"/>
    </reaction>
    <physiologicalReaction direction="left-to-right" evidence="7">
        <dbReference type="Rhea" id="RHEA:41625"/>
    </physiologicalReaction>
</comment>
<dbReference type="InterPro" id="IPR036250">
    <property type="entry name" value="AcylCo_DH-like_C"/>
</dbReference>
<accession>A0A062UN26</accession>
<dbReference type="GO" id="GO:0033539">
    <property type="term" value="P:fatty acid beta-oxidation using acyl-CoA dehydrogenase"/>
    <property type="evidence" value="ECO:0007669"/>
    <property type="project" value="TreeGrafter"/>
</dbReference>
<dbReference type="InterPro" id="IPR050741">
    <property type="entry name" value="Acyl-CoA_dehydrogenase"/>
</dbReference>
<name>A0A062UN26_9PROT</name>
<evidence type="ECO:0000256" key="1">
    <source>
        <dbReference type="ARBA" id="ARBA00001974"/>
    </source>
</evidence>
<dbReference type="Pfam" id="PF00441">
    <property type="entry name" value="Acyl-CoA_dh_1"/>
    <property type="match status" value="1"/>
</dbReference>
<keyword evidence="15" id="KW-1185">Reference proteome</keyword>
<comment type="cofactor">
    <cofactor evidence="1 11">
        <name>FAD</name>
        <dbReference type="ChEBI" id="CHEBI:57692"/>
    </cofactor>
</comment>
<dbReference type="eggNOG" id="COG1960">
    <property type="taxonomic scope" value="Bacteria"/>
</dbReference>
<dbReference type="PANTHER" id="PTHR48083">
    <property type="entry name" value="MEDIUM-CHAIN SPECIFIC ACYL-COA DEHYDROGENASE, MITOCHONDRIAL-RELATED"/>
    <property type="match status" value="1"/>
</dbReference>
<protein>
    <recommendedName>
        <fullName evidence="9">3-sulfinopropanoyl-CoA desulfinase</fullName>
        <ecNumber evidence="8">3.13.1.4</ecNumber>
    </recommendedName>
    <alternativeName>
        <fullName evidence="10">3-sulfinopropionyl coenzyme A desulfinase</fullName>
    </alternativeName>
    <alternativeName>
        <fullName evidence="3">Medium-chain specific acyl-CoA dehydrogenase, mitochondrial</fullName>
    </alternativeName>
</protein>
<keyword evidence="5 11" id="KW-0274">FAD</keyword>
<dbReference type="STRING" id="1280947.HY30_15945"/>
<dbReference type="InterPro" id="IPR037069">
    <property type="entry name" value="AcylCoA_DH/ox_N_sf"/>
</dbReference>
<dbReference type="FunFam" id="1.20.140.10:FF:000004">
    <property type="entry name" value="Acyl-CoA dehydrogenase FadE25"/>
    <property type="match status" value="1"/>
</dbReference>
<dbReference type="InterPro" id="IPR046373">
    <property type="entry name" value="Acyl-CoA_Oxase/DH_mid-dom_sf"/>
</dbReference>
<dbReference type="Gene3D" id="1.10.540.10">
    <property type="entry name" value="Acyl-CoA dehydrogenase/oxidase, N-terminal domain"/>
    <property type="match status" value="1"/>
</dbReference>
<organism evidence="14 15">
    <name type="scientific">Hyphomonas chukchiensis</name>
    <dbReference type="NCBI Taxonomy" id="1280947"/>
    <lineage>
        <taxon>Bacteria</taxon>
        <taxon>Pseudomonadati</taxon>
        <taxon>Pseudomonadota</taxon>
        <taxon>Alphaproteobacteria</taxon>
        <taxon>Hyphomonadales</taxon>
        <taxon>Hyphomonadaceae</taxon>
        <taxon>Hyphomonas</taxon>
    </lineage>
</organism>
<dbReference type="EC" id="3.13.1.4" evidence="8"/>
<sequence length="408" mass="44868">MKIDPDHVAIADSIIRFIDRDVVSLEEKHHALLRDDRSMFDSDGRYVPEILSLRRQVRMRSAELGFYTLFGSEKLGGSEMGACAYAHIQEVLYRKYGPNRTLIQHVVIPSPFTNGLSPVLCQLAPEVFEQYREGVSSGDKTLCFALSEPDAGSDVMAMKTRAVRDGDGWIINGTKQWITNSPYADYAMVFAVTDPEKVAQRRGGITGFFVDTRADGFSVPGITRVMGHLGGETGIVVLDNVRVRDDHRLGPVDRGLAVAISGVSAGRLGLSALCLGLARWALDMATEYSRIRKTFGVPISEHQAIQFMLADSLMDIYAAKSMLHDCAASIDAGDNAVAKTSMVKAFCTEMVGRVIDKSIQIHGGMGLTNELRLEEGYRLARQVRIPDGTGEIQRRTIARQLLSDQVIL</sequence>
<evidence type="ECO:0000256" key="6">
    <source>
        <dbReference type="ARBA" id="ARBA00023002"/>
    </source>
</evidence>
<reference evidence="14 15" key="1">
    <citation type="journal article" date="2014" name="Antonie Van Leeuwenhoek">
        <title>Hyphomonas beringensis sp. nov. and Hyphomonas chukchiensis sp. nov., isolated from surface seawater of the Bering Sea and Chukchi Sea.</title>
        <authorList>
            <person name="Li C."/>
            <person name="Lai Q."/>
            <person name="Li G."/>
            <person name="Dong C."/>
            <person name="Wang J."/>
            <person name="Liao Y."/>
            <person name="Shao Z."/>
        </authorList>
    </citation>
    <scope>NUCLEOTIDE SEQUENCE [LARGE SCALE GENOMIC DNA]</scope>
    <source>
        <strain evidence="14 15">BH-BN04-4</strain>
    </source>
</reference>
<keyword evidence="6 11" id="KW-0560">Oxidoreductase</keyword>
<dbReference type="InterPro" id="IPR006089">
    <property type="entry name" value="Acyl-CoA_DH_CS"/>
</dbReference>
<evidence type="ECO:0000256" key="10">
    <source>
        <dbReference type="ARBA" id="ARBA00075603"/>
    </source>
</evidence>
<evidence type="ECO:0000256" key="9">
    <source>
        <dbReference type="ARBA" id="ARBA00068311"/>
    </source>
</evidence>
<dbReference type="PROSITE" id="PS00072">
    <property type="entry name" value="ACYL_COA_DH_1"/>
    <property type="match status" value="1"/>
</dbReference>
<dbReference type="GO" id="GO:0003995">
    <property type="term" value="F:acyl-CoA dehydrogenase activity"/>
    <property type="evidence" value="ECO:0007669"/>
    <property type="project" value="InterPro"/>
</dbReference>
<gene>
    <name evidence="14" type="ORF">HY30_15945</name>
</gene>
<evidence type="ECO:0000313" key="14">
    <source>
        <dbReference type="EMBL" id="KCZ58697.1"/>
    </source>
</evidence>
<dbReference type="CDD" id="cd00567">
    <property type="entry name" value="ACAD"/>
    <property type="match status" value="1"/>
</dbReference>
<dbReference type="SUPFAM" id="SSF47203">
    <property type="entry name" value="Acyl-CoA dehydrogenase C-terminal domain-like"/>
    <property type="match status" value="1"/>
</dbReference>
<evidence type="ECO:0000259" key="13">
    <source>
        <dbReference type="Pfam" id="PF02770"/>
    </source>
</evidence>
<evidence type="ECO:0000256" key="5">
    <source>
        <dbReference type="ARBA" id="ARBA00022827"/>
    </source>
</evidence>
<evidence type="ECO:0000313" key="15">
    <source>
        <dbReference type="Proteomes" id="UP000027190"/>
    </source>
</evidence>
<dbReference type="AlphaFoldDB" id="A0A062UN26"/>
<feature type="domain" description="Acyl-CoA oxidase/dehydrogenase middle" evidence="13">
    <location>
        <begin position="143"/>
        <end position="241"/>
    </location>
</feature>
<dbReference type="InterPro" id="IPR009075">
    <property type="entry name" value="AcylCo_DH/oxidase_C"/>
</dbReference>
<evidence type="ECO:0000256" key="2">
    <source>
        <dbReference type="ARBA" id="ARBA00009347"/>
    </source>
</evidence>
<evidence type="ECO:0000256" key="7">
    <source>
        <dbReference type="ARBA" id="ARBA00052938"/>
    </source>
</evidence>
<keyword evidence="4 11" id="KW-0285">Flavoprotein</keyword>
<evidence type="ECO:0000256" key="4">
    <source>
        <dbReference type="ARBA" id="ARBA00022630"/>
    </source>
</evidence>
<dbReference type="EMBL" id="AWFG01000020">
    <property type="protein sequence ID" value="KCZ58697.1"/>
    <property type="molecule type" value="Genomic_DNA"/>
</dbReference>
<dbReference type="GO" id="GO:0050660">
    <property type="term" value="F:flavin adenine dinucleotide binding"/>
    <property type="evidence" value="ECO:0007669"/>
    <property type="project" value="InterPro"/>
</dbReference>
<proteinExistence type="inferred from homology"/>
<dbReference type="FunFam" id="2.40.110.10:FF:000002">
    <property type="entry name" value="Acyl-CoA dehydrogenase fadE12"/>
    <property type="match status" value="1"/>
</dbReference>
<dbReference type="InterPro" id="IPR006091">
    <property type="entry name" value="Acyl-CoA_Oxase/DH_mid-dom"/>
</dbReference>
<comment type="similarity">
    <text evidence="2 11">Belongs to the acyl-CoA dehydrogenase family.</text>
</comment>
<dbReference type="SUPFAM" id="SSF56645">
    <property type="entry name" value="Acyl-CoA dehydrogenase NM domain-like"/>
    <property type="match status" value="1"/>
</dbReference>
<dbReference type="PATRIC" id="fig|1280947.3.peg.1779"/>
<dbReference type="Pfam" id="PF02770">
    <property type="entry name" value="Acyl-CoA_dh_M"/>
    <property type="match status" value="1"/>
</dbReference>
<dbReference type="GO" id="GO:0005737">
    <property type="term" value="C:cytoplasm"/>
    <property type="evidence" value="ECO:0007669"/>
    <property type="project" value="TreeGrafter"/>
</dbReference>
<evidence type="ECO:0000259" key="12">
    <source>
        <dbReference type="Pfam" id="PF00441"/>
    </source>
</evidence>
<evidence type="ECO:0000256" key="3">
    <source>
        <dbReference type="ARBA" id="ARBA00019125"/>
    </source>
</evidence>
<comment type="caution">
    <text evidence="14">The sequence shown here is derived from an EMBL/GenBank/DDBJ whole genome shotgun (WGS) entry which is preliminary data.</text>
</comment>
<dbReference type="RefSeq" id="WP_051615189.1">
    <property type="nucleotide sequence ID" value="NZ_AWFG01000020.1"/>
</dbReference>
<feature type="domain" description="Acyl-CoA dehydrogenase/oxidase C-terminal" evidence="12">
    <location>
        <begin position="253"/>
        <end position="402"/>
    </location>
</feature>
<evidence type="ECO:0000256" key="11">
    <source>
        <dbReference type="RuleBase" id="RU362125"/>
    </source>
</evidence>
<dbReference type="InterPro" id="IPR009100">
    <property type="entry name" value="AcylCoA_DH/oxidase_NM_dom_sf"/>
</dbReference>